<evidence type="ECO:0000256" key="5">
    <source>
        <dbReference type="ARBA" id="ARBA00023136"/>
    </source>
</evidence>
<dbReference type="RefSeq" id="XP_016933247.3">
    <property type="nucleotide sequence ID" value="XM_017077758.3"/>
</dbReference>
<proteinExistence type="inferred from homology"/>
<keyword evidence="5 7" id="KW-0472">Membrane</keyword>
<feature type="transmembrane region" description="Helical" evidence="7">
    <location>
        <begin position="36"/>
        <end position="54"/>
    </location>
</feature>
<feature type="transmembrane region" description="Helical" evidence="7">
    <location>
        <begin position="60"/>
        <end position="80"/>
    </location>
</feature>
<name>A0AB39ZCK7_DROSZ</name>
<dbReference type="InterPro" id="IPR007014">
    <property type="entry name" value="FUN14"/>
</dbReference>
<dbReference type="GeneID" id="108012395"/>
<comment type="similarity">
    <text evidence="2">Belongs to the FUN14 family.</text>
</comment>
<dbReference type="PANTHER" id="PTHR21346">
    <property type="entry name" value="FUN14 DOMAIN CONTAINING"/>
    <property type="match status" value="1"/>
</dbReference>
<protein>
    <submittedName>
        <fullName evidence="9">FUN14 domain-containing protein 1</fullName>
    </submittedName>
</protein>
<evidence type="ECO:0000256" key="7">
    <source>
        <dbReference type="SAM" id="Phobius"/>
    </source>
</evidence>
<organism evidence="8 9">
    <name type="scientific">Drosophila suzukii</name>
    <name type="common">Spotted-wing drosophila fruit fly</name>
    <dbReference type="NCBI Taxonomy" id="28584"/>
    <lineage>
        <taxon>Eukaryota</taxon>
        <taxon>Metazoa</taxon>
        <taxon>Ecdysozoa</taxon>
        <taxon>Arthropoda</taxon>
        <taxon>Hexapoda</taxon>
        <taxon>Insecta</taxon>
        <taxon>Pterygota</taxon>
        <taxon>Neoptera</taxon>
        <taxon>Endopterygota</taxon>
        <taxon>Diptera</taxon>
        <taxon>Brachycera</taxon>
        <taxon>Muscomorpha</taxon>
        <taxon>Ephydroidea</taxon>
        <taxon>Drosophilidae</taxon>
        <taxon>Drosophila</taxon>
        <taxon>Sophophora</taxon>
    </lineage>
</organism>
<evidence type="ECO:0000256" key="6">
    <source>
        <dbReference type="SAM" id="MobiDB-lite"/>
    </source>
</evidence>
<gene>
    <name evidence="9" type="primary">LOC108012395</name>
</gene>
<evidence type="ECO:0000313" key="8">
    <source>
        <dbReference type="Proteomes" id="UP001652628"/>
    </source>
</evidence>
<dbReference type="PANTHER" id="PTHR21346:SF0">
    <property type="entry name" value="RE45833P"/>
    <property type="match status" value="1"/>
</dbReference>
<keyword evidence="3 7" id="KW-0812">Transmembrane</keyword>
<feature type="transmembrane region" description="Helical" evidence="7">
    <location>
        <begin position="126"/>
        <end position="144"/>
    </location>
</feature>
<dbReference type="Pfam" id="PF04930">
    <property type="entry name" value="FUN14"/>
    <property type="match status" value="1"/>
</dbReference>
<evidence type="ECO:0000256" key="4">
    <source>
        <dbReference type="ARBA" id="ARBA00022989"/>
    </source>
</evidence>
<sequence length="145" mass="15453">MQSKQPKSRERRKPAEMSDLPVVKSTMNNLTQRSPYSQIGMGAAGGFLTGFVLLKASKMVAVAVGGTILAIELAMQAGLVRVDVLKIMSQSQDQDQTHGQLLVAGEGMNLIRVQELGDKARKACATSGRLCVAFLGGFLLGFGWA</sequence>
<evidence type="ECO:0000256" key="3">
    <source>
        <dbReference type="ARBA" id="ARBA00022692"/>
    </source>
</evidence>
<evidence type="ECO:0000256" key="1">
    <source>
        <dbReference type="ARBA" id="ARBA00004374"/>
    </source>
</evidence>
<dbReference type="GO" id="GO:0005741">
    <property type="term" value="C:mitochondrial outer membrane"/>
    <property type="evidence" value="ECO:0007669"/>
    <property type="project" value="UniProtKB-SubCell"/>
</dbReference>
<dbReference type="Proteomes" id="UP001652628">
    <property type="component" value="Chromosome 2L"/>
</dbReference>
<evidence type="ECO:0000313" key="9">
    <source>
        <dbReference type="RefSeq" id="XP_016933247.3"/>
    </source>
</evidence>
<feature type="region of interest" description="Disordered" evidence="6">
    <location>
        <begin position="1"/>
        <end position="20"/>
    </location>
</feature>
<evidence type="ECO:0000256" key="2">
    <source>
        <dbReference type="ARBA" id="ARBA00009160"/>
    </source>
</evidence>
<comment type="subcellular location">
    <subcellularLocation>
        <location evidence="1">Mitochondrion outer membrane</location>
        <topology evidence="1">Multi-pass membrane protein</topology>
    </subcellularLocation>
</comment>
<keyword evidence="4 7" id="KW-1133">Transmembrane helix</keyword>
<accession>A0AB39ZCK7</accession>
<dbReference type="GO" id="GO:0000422">
    <property type="term" value="P:autophagy of mitochondrion"/>
    <property type="evidence" value="ECO:0007669"/>
    <property type="project" value="TreeGrafter"/>
</dbReference>
<dbReference type="AlphaFoldDB" id="A0AB39ZCK7"/>
<reference evidence="9" key="1">
    <citation type="submission" date="2025-08" db="UniProtKB">
        <authorList>
            <consortium name="RefSeq"/>
        </authorList>
    </citation>
    <scope>IDENTIFICATION</scope>
</reference>
<keyword evidence="8" id="KW-1185">Reference proteome</keyword>